<dbReference type="EMBL" id="JANJYJ010000001">
    <property type="protein sequence ID" value="KAK3229670.1"/>
    <property type="molecule type" value="Genomic_DNA"/>
</dbReference>
<dbReference type="Proteomes" id="UP001281410">
    <property type="component" value="Unassembled WGS sequence"/>
</dbReference>
<dbReference type="AlphaFoldDB" id="A0AAE0B5I7"/>
<name>A0AAE0B5I7_9ROSI</name>
<dbReference type="PANTHER" id="PTHR33116">
    <property type="entry name" value="REVERSE TRANSCRIPTASE ZINC-BINDING DOMAIN-CONTAINING PROTEIN-RELATED-RELATED"/>
    <property type="match status" value="1"/>
</dbReference>
<dbReference type="PANTHER" id="PTHR33116:SF86">
    <property type="entry name" value="REVERSE TRANSCRIPTASE DOMAIN-CONTAINING PROTEIN"/>
    <property type="match status" value="1"/>
</dbReference>
<reference evidence="1" key="1">
    <citation type="journal article" date="2023" name="Plant J.">
        <title>Genome sequences and population genomics provide insights into the demographic history, inbreeding, and mutation load of two 'living fossil' tree species of Dipteronia.</title>
        <authorList>
            <person name="Feng Y."/>
            <person name="Comes H.P."/>
            <person name="Chen J."/>
            <person name="Zhu S."/>
            <person name="Lu R."/>
            <person name="Zhang X."/>
            <person name="Li P."/>
            <person name="Qiu J."/>
            <person name="Olsen K.M."/>
            <person name="Qiu Y."/>
        </authorList>
    </citation>
    <scope>NUCLEOTIDE SEQUENCE</scope>
    <source>
        <strain evidence="1">NBL</strain>
    </source>
</reference>
<comment type="caution">
    <text evidence="1">The sequence shown here is derived from an EMBL/GenBank/DDBJ whole genome shotgun (WGS) entry which is preliminary data.</text>
</comment>
<proteinExistence type="predicted"/>
<organism evidence="1 2">
    <name type="scientific">Dipteronia sinensis</name>
    <dbReference type="NCBI Taxonomy" id="43782"/>
    <lineage>
        <taxon>Eukaryota</taxon>
        <taxon>Viridiplantae</taxon>
        <taxon>Streptophyta</taxon>
        <taxon>Embryophyta</taxon>
        <taxon>Tracheophyta</taxon>
        <taxon>Spermatophyta</taxon>
        <taxon>Magnoliopsida</taxon>
        <taxon>eudicotyledons</taxon>
        <taxon>Gunneridae</taxon>
        <taxon>Pentapetalae</taxon>
        <taxon>rosids</taxon>
        <taxon>malvids</taxon>
        <taxon>Sapindales</taxon>
        <taxon>Sapindaceae</taxon>
        <taxon>Hippocastanoideae</taxon>
        <taxon>Acereae</taxon>
        <taxon>Dipteronia</taxon>
    </lineage>
</organism>
<protein>
    <submittedName>
        <fullName evidence="1">Uncharacterized protein</fullName>
    </submittedName>
</protein>
<keyword evidence="2" id="KW-1185">Reference proteome</keyword>
<evidence type="ECO:0000313" key="2">
    <source>
        <dbReference type="Proteomes" id="UP001281410"/>
    </source>
</evidence>
<accession>A0AAE0B5I7</accession>
<evidence type="ECO:0000313" key="1">
    <source>
        <dbReference type="EMBL" id="KAK3229670.1"/>
    </source>
</evidence>
<sequence>MMLKLGFSEFWVSWIMRVTDMNCVAIKRVLEKYAAASGQVVNFSKSALCVSSAVERSECERLAAIMGMQVVECNEKYLGLPCITKSVCVRDFGGAQIKIQGKCTGVRGIAYAIRRGSSIRIYEDRWIPRPMAFSIISPPVLDRNAKVDTLMTPSGVWDVDLLRQNFCKEDSDDILRIPISASQVDDVLI</sequence>
<gene>
    <name evidence="1" type="ORF">Dsin_001551</name>
</gene>